<dbReference type="Proteomes" id="UP000708148">
    <property type="component" value="Unassembled WGS sequence"/>
</dbReference>
<dbReference type="InterPro" id="IPR004198">
    <property type="entry name" value="Znf_C5HC2"/>
</dbReference>
<dbReference type="PANTHER" id="PTHR10694">
    <property type="entry name" value="LYSINE-SPECIFIC DEMETHYLASE"/>
    <property type="match status" value="1"/>
</dbReference>
<dbReference type="Pfam" id="PF02373">
    <property type="entry name" value="JmjC"/>
    <property type="match status" value="1"/>
</dbReference>
<evidence type="ECO:0000259" key="2">
    <source>
        <dbReference type="PROSITE" id="PS51184"/>
    </source>
</evidence>
<dbReference type="PROSITE" id="PS51184">
    <property type="entry name" value="JMJC"/>
    <property type="match status" value="1"/>
</dbReference>
<dbReference type="Gene3D" id="2.60.120.650">
    <property type="entry name" value="Cupin"/>
    <property type="match status" value="1"/>
</dbReference>
<dbReference type="OrthoDB" id="1678912at2759"/>
<accession>A0A8S1IZY4</accession>
<dbReference type="AlphaFoldDB" id="A0A8S1IZY4"/>
<dbReference type="GO" id="GO:0000785">
    <property type="term" value="C:chromatin"/>
    <property type="evidence" value="ECO:0007669"/>
    <property type="project" value="TreeGrafter"/>
</dbReference>
<comment type="caution">
    <text evidence="3">The sequence shown here is derived from an EMBL/GenBank/DDBJ whole genome shotgun (WGS) entry which is preliminary data.</text>
</comment>
<evidence type="ECO:0000313" key="3">
    <source>
        <dbReference type="EMBL" id="CAD7700740.1"/>
    </source>
</evidence>
<dbReference type="GO" id="GO:0032452">
    <property type="term" value="F:histone demethylase activity"/>
    <property type="evidence" value="ECO:0007669"/>
    <property type="project" value="TreeGrafter"/>
</dbReference>
<feature type="compositionally biased region" description="Polar residues" evidence="1">
    <location>
        <begin position="268"/>
        <end position="296"/>
    </location>
</feature>
<name>A0A8S1IZY4_9CHLO</name>
<dbReference type="InterPro" id="IPR003347">
    <property type="entry name" value="JmjC_dom"/>
</dbReference>
<feature type="region of interest" description="Disordered" evidence="1">
    <location>
        <begin position="253"/>
        <end position="353"/>
    </location>
</feature>
<keyword evidence="4" id="KW-1185">Reference proteome</keyword>
<feature type="domain" description="JmjC" evidence="2">
    <location>
        <begin position="1"/>
        <end position="66"/>
    </location>
</feature>
<evidence type="ECO:0000256" key="1">
    <source>
        <dbReference type="SAM" id="MobiDB-lite"/>
    </source>
</evidence>
<reference evidence="3" key="1">
    <citation type="submission" date="2020-12" db="EMBL/GenBank/DDBJ databases">
        <authorList>
            <person name="Iha C."/>
        </authorList>
    </citation>
    <scope>NUCLEOTIDE SEQUENCE</scope>
</reference>
<dbReference type="Pfam" id="PF02928">
    <property type="entry name" value="zf-C5HC2"/>
    <property type="match status" value="1"/>
</dbReference>
<protein>
    <recommendedName>
        <fullName evidence="2">JmjC domain-containing protein</fullName>
    </recommendedName>
</protein>
<dbReference type="SUPFAM" id="SSF51197">
    <property type="entry name" value="Clavaminate synthase-like"/>
    <property type="match status" value="1"/>
</dbReference>
<organism evidence="3 4">
    <name type="scientific">Ostreobium quekettii</name>
    <dbReference type="NCBI Taxonomy" id="121088"/>
    <lineage>
        <taxon>Eukaryota</taxon>
        <taxon>Viridiplantae</taxon>
        <taxon>Chlorophyta</taxon>
        <taxon>core chlorophytes</taxon>
        <taxon>Ulvophyceae</taxon>
        <taxon>TCBD clade</taxon>
        <taxon>Bryopsidales</taxon>
        <taxon>Ostreobineae</taxon>
        <taxon>Ostreobiaceae</taxon>
        <taxon>Ostreobium</taxon>
    </lineage>
</organism>
<evidence type="ECO:0000313" key="4">
    <source>
        <dbReference type="Proteomes" id="UP000708148"/>
    </source>
</evidence>
<proteinExistence type="predicted"/>
<dbReference type="EMBL" id="CAJHUC010001332">
    <property type="protein sequence ID" value="CAD7700740.1"/>
    <property type="molecule type" value="Genomic_DNA"/>
</dbReference>
<sequence length="353" mass="39004">MMVSPSYLLSQGVPVKKIIQKPGQLVVSFPRAYHSGFSHGWNCAEAVNFALMDWLPIGHKAVTSYRNGCSGRSPNFSHDQLLWDLCQDALVSADKAAPRPHKSSVDVPADDRLILYREFHALVERELAQREPVRNAGFLEFQVQKAWDGEPFQCIACKNMHYLSFCVCPCRKEVAGTLCLEHFLEATCPCKNSSKVLCIQVPDVDLLRARDALRSITNGACEHMALPVSEVAANSHIKQEYSVMHREHVVQPAELPRCQGTSRDGETTGHQNSVGTSTRVLNSMDRSGSSAAQVGNSRCREEQNIAREGNGAKVDQNLASSPERRKRLKELQSPKGGQPIVSTSPAEKKLRSS</sequence>
<dbReference type="GO" id="GO:0005634">
    <property type="term" value="C:nucleus"/>
    <property type="evidence" value="ECO:0007669"/>
    <property type="project" value="TreeGrafter"/>
</dbReference>
<dbReference type="GO" id="GO:0010468">
    <property type="term" value="P:regulation of gene expression"/>
    <property type="evidence" value="ECO:0007669"/>
    <property type="project" value="TreeGrafter"/>
</dbReference>
<gene>
    <name evidence="3" type="ORF">OSTQU699_LOCUS6099</name>
</gene>